<feature type="region of interest" description="Disordered" evidence="1">
    <location>
        <begin position="1"/>
        <end position="52"/>
    </location>
</feature>
<dbReference type="EMBL" id="JAYKXN010000002">
    <property type="protein sequence ID" value="KAK7310982.1"/>
    <property type="molecule type" value="Genomic_DNA"/>
</dbReference>
<feature type="domain" description="BZIP" evidence="2">
    <location>
        <begin position="74"/>
        <end position="89"/>
    </location>
</feature>
<comment type="caution">
    <text evidence="3">The sequence shown here is derived from an EMBL/GenBank/DDBJ whole genome shotgun (WGS) entry which is preliminary data.</text>
</comment>
<feature type="compositionally biased region" description="Basic and acidic residues" evidence="1">
    <location>
        <begin position="78"/>
        <end position="92"/>
    </location>
</feature>
<feature type="region of interest" description="Disordered" evidence="1">
    <location>
        <begin position="78"/>
        <end position="100"/>
    </location>
</feature>
<accession>A0AAN9PUU7</accession>
<protein>
    <recommendedName>
        <fullName evidence="2">BZIP domain-containing protein</fullName>
    </recommendedName>
</protein>
<organism evidence="3 4">
    <name type="scientific">Clitoria ternatea</name>
    <name type="common">Butterfly pea</name>
    <dbReference type="NCBI Taxonomy" id="43366"/>
    <lineage>
        <taxon>Eukaryota</taxon>
        <taxon>Viridiplantae</taxon>
        <taxon>Streptophyta</taxon>
        <taxon>Embryophyta</taxon>
        <taxon>Tracheophyta</taxon>
        <taxon>Spermatophyta</taxon>
        <taxon>Magnoliopsida</taxon>
        <taxon>eudicotyledons</taxon>
        <taxon>Gunneridae</taxon>
        <taxon>Pentapetalae</taxon>
        <taxon>rosids</taxon>
        <taxon>fabids</taxon>
        <taxon>Fabales</taxon>
        <taxon>Fabaceae</taxon>
        <taxon>Papilionoideae</taxon>
        <taxon>50 kb inversion clade</taxon>
        <taxon>NPAAA clade</taxon>
        <taxon>indigoferoid/millettioid clade</taxon>
        <taxon>Phaseoleae</taxon>
        <taxon>Clitoria</taxon>
    </lineage>
</organism>
<proteinExistence type="predicted"/>
<evidence type="ECO:0000259" key="2">
    <source>
        <dbReference type="PROSITE" id="PS00036"/>
    </source>
</evidence>
<sequence length="100" mass="11287">MAPCPSNKQTFMESESKSPSTPSPSPSFHQFLPIPFHKHSTTPPPPPQPCHTFQLCPSKRDPCCDSSDSDQRFKRLIKNRDSAARSRARKQENIYTNSSL</sequence>
<reference evidence="3 4" key="1">
    <citation type="submission" date="2024-01" db="EMBL/GenBank/DDBJ databases">
        <title>The genomes of 5 underutilized Papilionoideae crops provide insights into root nodulation and disease resistance.</title>
        <authorList>
            <person name="Yuan L."/>
        </authorList>
    </citation>
    <scope>NUCLEOTIDE SEQUENCE [LARGE SCALE GENOMIC DNA]</scope>
    <source>
        <strain evidence="3">LY-2023</strain>
        <tissue evidence="3">Leaf</tissue>
    </source>
</reference>
<evidence type="ECO:0000256" key="1">
    <source>
        <dbReference type="SAM" id="MobiDB-lite"/>
    </source>
</evidence>
<name>A0AAN9PUU7_CLITE</name>
<feature type="compositionally biased region" description="Polar residues" evidence="1">
    <location>
        <begin position="1"/>
        <end position="13"/>
    </location>
</feature>
<dbReference type="PROSITE" id="PS00036">
    <property type="entry name" value="BZIP_BASIC"/>
    <property type="match status" value="1"/>
</dbReference>
<dbReference type="InterPro" id="IPR004827">
    <property type="entry name" value="bZIP"/>
</dbReference>
<dbReference type="Gene3D" id="1.20.5.170">
    <property type="match status" value="1"/>
</dbReference>
<evidence type="ECO:0000313" key="4">
    <source>
        <dbReference type="Proteomes" id="UP001359559"/>
    </source>
</evidence>
<gene>
    <name evidence="3" type="ORF">RJT34_08811</name>
</gene>
<keyword evidence="4" id="KW-1185">Reference proteome</keyword>
<dbReference type="AlphaFoldDB" id="A0AAN9PUU7"/>
<dbReference type="GO" id="GO:0003700">
    <property type="term" value="F:DNA-binding transcription factor activity"/>
    <property type="evidence" value="ECO:0007669"/>
    <property type="project" value="InterPro"/>
</dbReference>
<evidence type="ECO:0000313" key="3">
    <source>
        <dbReference type="EMBL" id="KAK7310982.1"/>
    </source>
</evidence>
<dbReference type="Proteomes" id="UP001359559">
    <property type="component" value="Unassembled WGS sequence"/>
</dbReference>